<dbReference type="InterPro" id="IPR017026">
    <property type="entry name" value="ImuA"/>
</dbReference>
<reference evidence="2" key="1">
    <citation type="journal article" date="2019" name="Int. J. Syst. Evol. Microbiol.">
        <title>The Global Catalogue of Microorganisms (GCM) 10K type strain sequencing project: providing services to taxonomists for standard genome sequencing and annotation.</title>
        <authorList>
            <consortium name="The Broad Institute Genomics Platform"/>
            <consortium name="The Broad Institute Genome Sequencing Center for Infectious Disease"/>
            <person name="Wu L."/>
            <person name="Ma J."/>
        </authorList>
    </citation>
    <scope>NUCLEOTIDE SEQUENCE [LARGE SCALE GENOMIC DNA]</scope>
    <source>
        <strain evidence="2">JCM 14162</strain>
    </source>
</reference>
<accession>A0ABP3JVS3</accession>
<dbReference type="Proteomes" id="UP001500713">
    <property type="component" value="Unassembled WGS sequence"/>
</dbReference>
<evidence type="ECO:0000313" key="2">
    <source>
        <dbReference type="Proteomes" id="UP001500713"/>
    </source>
</evidence>
<proteinExistence type="predicted"/>
<dbReference type="PIRSF" id="PIRSF034285">
    <property type="entry name" value="UCP034285"/>
    <property type="match status" value="1"/>
</dbReference>
<organism evidence="1 2">
    <name type="scientific">Parasphingorhabdus litoris</name>
    <dbReference type="NCBI Taxonomy" id="394733"/>
    <lineage>
        <taxon>Bacteria</taxon>
        <taxon>Pseudomonadati</taxon>
        <taxon>Pseudomonadota</taxon>
        <taxon>Alphaproteobacteria</taxon>
        <taxon>Sphingomonadales</taxon>
        <taxon>Sphingomonadaceae</taxon>
        <taxon>Parasphingorhabdus</taxon>
    </lineage>
</organism>
<dbReference type="InterPro" id="IPR027417">
    <property type="entry name" value="P-loop_NTPase"/>
</dbReference>
<dbReference type="SUPFAM" id="SSF52540">
    <property type="entry name" value="P-loop containing nucleoside triphosphate hydrolases"/>
    <property type="match status" value="1"/>
</dbReference>
<name>A0ABP3JVS3_9SPHN</name>
<evidence type="ECO:0000313" key="1">
    <source>
        <dbReference type="EMBL" id="GAA0464269.1"/>
    </source>
</evidence>
<keyword evidence="2" id="KW-1185">Reference proteome</keyword>
<dbReference type="Gene3D" id="3.40.50.300">
    <property type="entry name" value="P-loop containing nucleotide triphosphate hydrolases"/>
    <property type="match status" value="1"/>
</dbReference>
<sequence>MNISDSLCSVGLNGADALRLSSASCLGENIKEENTILLGAERLDHALQQGLPRAALHEVQAALKADMPCASAFCSLLAERCRLSGATADSPILWVDEKQSQRCRNLLYPPGLVELGIDPNQIIYATAANIITVLRTAADAVRSHAVAAVILSLSGKNPRGLDLTATRRLSLFARESGVTVFLLRDTLSSLPTAAYSRWQVSSAPSRPLEANAPGHPAFDVKLLRHRRGIEGLSSRLEWNRDSRIFAEQAPDTRPVPAVSVFGTDYQEQRRRA</sequence>
<comment type="caution">
    <text evidence="1">The sequence shown here is derived from an EMBL/GenBank/DDBJ whole genome shotgun (WGS) entry which is preliminary data.</text>
</comment>
<gene>
    <name evidence="1" type="ORF">GCM10009096_00920</name>
</gene>
<protein>
    <submittedName>
        <fullName evidence="1">Uncharacterized protein</fullName>
    </submittedName>
</protein>
<dbReference type="EMBL" id="BAAAEM010000002">
    <property type="protein sequence ID" value="GAA0464269.1"/>
    <property type="molecule type" value="Genomic_DNA"/>
</dbReference>
<dbReference type="RefSeq" id="WP_229954347.1">
    <property type="nucleotide sequence ID" value="NZ_BAAAEM010000002.1"/>
</dbReference>